<protein>
    <submittedName>
        <fullName evidence="1">TrpR-related protein YerC/YecD</fullName>
    </submittedName>
</protein>
<name>A0ABU0JX07_HATLI</name>
<dbReference type="PANTHER" id="PTHR40080">
    <property type="entry name" value="LMO1763 PROTEIN"/>
    <property type="match status" value="1"/>
</dbReference>
<dbReference type="PIRSF" id="PIRSF012508">
    <property type="entry name" value="YerC"/>
    <property type="match status" value="1"/>
</dbReference>
<reference evidence="1 2" key="1">
    <citation type="submission" date="2023-07" db="EMBL/GenBank/DDBJ databases">
        <title>Genomic Encyclopedia of Type Strains, Phase IV (KMG-IV): sequencing the most valuable type-strain genomes for metagenomic binning, comparative biology and taxonomic classification.</title>
        <authorList>
            <person name="Goeker M."/>
        </authorList>
    </citation>
    <scope>NUCLEOTIDE SEQUENCE [LARGE SCALE GENOMIC DNA]</scope>
    <source>
        <strain evidence="1 2">DSM 1400</strain>
    </source>
</reference>
<dbReference type="InterPro" id="IPR013368">
    <property type="entry name" value="YecD_YerC"/>
</dbReference>
<sequence length="98" mass="11334">MKISSKLKSDEMDYLFKAILSLENIEECYKFFEDICTINEINALKQRLQVAKMLIEKKTYVDIAEETGASTATISRVNRALSYGSDGYKLIFERIEHK</sequence>
<dbReference type="Pfam" id="PF01371">
    <property type="entry name" value="Trp_repressor"/>
    <property type="match status" value="1"/>
</dbReference>
<proteinExistence type="predicted"/>
<evidence type="ECO:0000313" key="1">
    <source>
        <dbReference type="EMBL" id="MDQ0480654.1"/>
    </source>
</evidence>
<dbReference type="InterPro" id="IPR038116">
    <property type="entry name" value="TrpR-like_sf"/>
</dbReference>
<keyword evidence="2" id="KW-1185">Reference proteome</keyword>
<dbReference type="InterPro" id="IPR000831">
    <property type="entry name" value="Trp_repress"/>
</dbReference>
<dbReference type="RefSeq" id="WP_307356727.1">
    <property type="nucleotide sequence ID" value="NZ_BAAACJ010000042.1"/>
</dbReference>
<dbReference type="NCBIfam" id="TIGR02531">
    <property type="entry name" value="yecD_yerC"/>
    <property type="match status" value="1"/>
</dbReference>
<dbReference type="InterPro" id="IPR010921">
    <property type="entry name" value="Trp_repressor/repl_initiator"/>
</dbReference>
<comment type="caution">
    <text evidence="1">The sequence shown here is derived from an EMBL/GenBank/DDBJ whole genome shotgun (WGS) entry which is preliminary data.</text>
</comment>
<accession>A0ABU0JX07</accession>
<dbReference type="PANTHER" id="PTHR40080:SF1">
    <property type="entry name" value="TRPR-LIKE PROTEIN YERC_YECD"/>
    <property type="match status" value="1"/>
</dbReference>
<dbReference type="Gene3D" id="1.10.1270.10">
    <property type="entry name" value="TrpR-like"/>
    <property type="match status" value="1"/>
</dbReference>
<dbReference type="SUPFAM" id="SSF48295">
    <property type="entry name" value="TrpR-like"/>
    <property type="match status" value="1"/>
</dbReference>
<dbReference type="Proteomes" id="UP001224418">
    <property type="component" value="Unassembled WGS sequence"/>
</dbReference>
<dbReference type="EMBL" id="JAUSWN010000024">
    <property type="protein sequence ID" value="MDQ0480654.1"/>
    <property type="molecule type" value="Genomic_DNA"/>
</dbReference>
<evidence type="ECO:0000313" key="2">
    <source>
        <dbReference type="Proteomes" id="UP001224418"/>
    </source>
</evidence>
<gene>
    <name evidence="1" type="ORF">QOZ93_002403</name>
</gene>
<organism evidence="1 2">
    <name type="scientific">Hathewaya limosa</name>
    <name type="common">Clostridium limosum</name>
    <dbReference type="NCBI Taxonomy" id="1536"/>
    <lineage>
        <taxon>Bacteria</taxon>
        <taxon>Bacillati</taxon>
        <taxon>Bacillota</taxon>
        <taxon>Clostridia</taxon>
        <taxon>Eubacteriales</taxon>
        <taxon>Clostridiaceae</taxon>
        <taxon>Hathewaya</taxon>
    </lineage>
</organism>